<evidence type="ECO:0000256" key="4">
    <source>
        <dbReference type="SAM" id="Coils"/>
    </source>
</evidence>
<keyword evidence="6" id="KW-1185">Reference proteome</keyword>
<name>A0A9N9CNF5_9GLOM</name>
<organism evidence="5 6">
    <name type="scientific">Paraglomus brasilianum</name>
    <dbReference type="NCBI Taxonomy" id="144538"/>
    <lineage>
        <taxon>Eukaryota</taxon>
        <taxon>Fungi</taxon>
        <taxon>Fungi incertae sedis</taxon>
        <taxon>Mucoromycota</taxon>
        <taxon>Glomeromycotina</taxon>
        <taxon>Glomeromycetes</taxon>
        <taxon>Paraglomerales</taxon>
        <taxon>Paraglomeraceae</taxon>
        <taxon>Paraglomus</taxon>
    </lineage>
</organism>
<dbReference type="GO" id="GO:0006406">
    <property type="term" value="P:mRNA export from nucleus"/>
    <property type="evidence" value="ECO:0007669"/>
    <property type="project" value="TreeGrafter"/>
</dbReference>
<dbReference type="PANTHER" id="PTHR13375">
    <property type="entry name" value="FMS INTERACTING PROTEIN"/>
    <property type="match status" value="1"/>
</dbReference>
<dbReference type="Pfam" id="PF09766">
    <property type="entry name" value="FmiP_Thoc5"/>
    <property type="match status" value="1"/>
</dbReference>
<feature type="non-terminal residue" evidence="5">
    <location>
        <position position="1"/>
    </location>
</feature>
<dbReference type="InterPro" id="IPR019163">
    <property type="entry name" value="THO_Thoc5"/>
</dbReference>
<dbReference type="Proteomes" id="UP000789739">
    <property type="component" value="Unassembled WGS sequence"/>
</dbReference>
<accession>A0A9N9CNF5</accession>
<proteinExistence type="inferred from homology"/>
<dbReference type="OrthoDB" id="20582at2759"/>
<evidence type="ECO:0000256" key="3">
    <source>
        <dbReference type="ARBA" id="ARBA00023242"/>
    </source>
</evidence>
<evidence type="ECO:0000313" key="5">
    <source>
        <dbReference type="EMBL" id="CAG8606267.1"/>
    </source>
</evidence>
<dbReference type="AlphaFoldDB" id="A0A9N9CNF5"/>
<keyword evidence="3" id="KW-0539">Nucleus</keyword>
<dbReference type="GO" id="GO:0003729">
    <property type="term" value="F:mRNA binding"/>
    <property type="evidence" value="ECO:0007669"/>
    <property type="project" value="TreeGrafter"/>
</dbReference>
<evidence type="ECO:0000313" key="6">
    <source>
        <dbReference type="Proteomes" id="UP000789739"/>
    </source>
</evidence>
<protein>
    <submittedName>
        <fullName evidence="5">11589_t:CDS:1</fullName>
    </submittedName>
</protein>
<evidence type="ECO:0000256" key="1">
    <source>
        <dbReference type="ARBA" id="ARBA00004123"/>
    </source>
</evidence>
<comment type="similarity">
    <text evidence="2">Belongs to the THOC5 family.</text>
</comment>
<comment type="caution">
    <text evidence="5">The sequence shown here is derived from an EMBL/GenBank/DDBJ whole genome shotgun (WGS) entry which is preliminary data.</text>
</comment>
<reference evidence="5" key="1">
    <citation type="submission" date="2021-06" db="EMBL/GenBank/DDBJ databases">
        <authorList>
            <person name="Kallberg Y."/>
            <person name="Tangrot J."/>
            <person name="Rosling A."/>
        </authorList>
    </citation>
    <scope>NUCLEOTIDE SEQUENCE</scope>
    <source>
        <strain evidence="5">BR232B</strain>
    </source>
</reference>
<keyword evidence="4" id="KW-0175">Coiled coil</keyword>
<dbReference type="EMBL" id="CAJVPI010001311">
    <property type="protein sequence ID" value="CAG8606267.1"/>
    <property type="molecule type" value="Genomic_DNA"/>
</dbReference>
<dbReference type="GO" id="GO:0000445">
    <property type="term" value="C:THO complex part of transcription export complex"/>
    <property type="evidence" value="ECO:0007669"/>
    <property type="project" value="TreeGrafter"/>
</dbReference>
<feature type="coiled-coil region" evidence="4">
    <location>
        <begin position="158"/>
        <end position="210"/>
    </location>
</feature>
<evidence type="ECO:0000256" key="2">
    <source>
        <dbReference type="ARBA" id="ARBA00008044"/>
    </source>
</evidence>
<comment type="subcellular location">
    <subcellularLocation>
        <location evidence="1">Nucleus</location>
    </subcellularLocation>
</comment>
<gene>
    <name evidence="5" type="ORF">PBRASI_LOCUS7918</name>
</gene>
<sequence>MTDIKKDTRSAYTNEFEIKLPYLTQLLDVCQEIKEETRIRMKEAMGSEKLSFDDQKARTFHNKFRTAICKLRALNREACLERHADKTAIQEAKQAMDKIHLQLQSHRHEQSHLRKRIRECRNFTTLYEDLEVVQEGDLPEKVVENIKVKAPDEAGMRHQKMLSRLNFEKQERLRLEEERNNKLKRKQELIEKLEAKKARMQQADKEIKRRFRDIKSLKKLTEAHIVDDLKEAIKKKLKPRLDDVATADIILRRYDEEADLEPDSLVEKNIASSAKKPLKCGDLDNNHIEHDIQTNGLPRERPIESNESSLPENGRNFYDKLVKPCTIGNKIQSATDLTTRGLVNKLRTILGYCFANYFTVIQNDKGEVNEQEIWNYIILLKFGTEFAKSIQGTSGYQTDVGLSSLVVDMPLSKNQLIRDRDIFWDDNKGNPLLIKHDNITYSYNPQMDLLVLQNCGNAIVYPCIIGETKSDNSDRYKLALISKIALKTGEQVVPDLEL</sequence>
<dbReference type="PANTHER" id="PTHR13375:SF3">
    <property type="entry name" value="THO COMPLEX SUBUNIT 5 HOMOLOG"/>
    <property type="match status" value="1"/>
</dbReference>